<dbReference type="Gene3D" id="3.50.80.10">
    <property type="entry name" value="D-tyrosyl-tRNA(Tyr) deacylase"/>
    <property type="match status" value="1"/>
</dbReference>
<keyword evidence="8 14" id="KW-0238">DNA-binding</keyword>
<keyword evidence="18" id="KW-1185">Reference proteome</keyword>
<keyword evidence="6 15" id="KW-0805">Transcription regulation</keyword>
<feature type="domain" description="THAP-type" evidence="17">
    <location>
        <begin position="399"/>
        <end position="483"/>
    </location>
</feature>
<dbReference type="SUPFAM" id="SSF57716">
    <property type="entry name" value="Glucocorticoid receptor-like (DNA-binding domain)"/>
    <property type="match status" value="2"/>
</dbReference>
<dbReference type="Gene3D" id="6.20.210.20">
    <property type="entry name" value="THAP domain"/>
    <property type="match status" value="1"/>
</dbReference>
<dbReference type="Gene3D" id="1.10.340.70">
    <property type="match status" value="3"/>
</dbReference>
<evidence type="ECO:0000256" key="3">
    <source>
        <dbReference type="ARBA" id="ARBA00022723"/>
    </source>
</evidence>
<comment type="subcellular location">
    <subcellularLocation>
        <location evidence="1 15">Nucleus</location>
        <location evidence="1 15">Nucleoplasm</location>
    </subcellularLocation>
</comment>
<evidence type="ECO:0000256" key="9">
    <source>
        <dbReference type="ARBA" id="ARBA00023163"/>
    </source>
</evidence>
<dbReference type="AlphaFoldDB" id="A0A6P7LPV7"/>
<dbReference type="PROSITE" id="PS50950">
    <property type="entry name" value="ZF_THAP"/>
    <property type="match status" value="2"/>
</dbReference>
<dbReference type="Pfam" id="PF02580">
    <property type="entry name" value="Tyr_Deacylase"/>
    <property type="match status" value="1"/>
</dbReference>
<dbReference type="GO" id="GO:0005654">
    <property type="term" value="C:nucleoplasm"/>
    <property type="evidence" value="ECO:0007669"/>
    <property type="project" value="UniProtKB-SubCell"/>
</dbReference>
<dbReference type="GO" id="GO:0043565">
    <property type="term" value="F:sequence-specific DNA binding"/>
    <property type="evidence" value="ECO:0007669"/>
    <property type="project" value="UniProtKB-UniRule"/>
</dbReference>
<keyword evidence="4 14" id="KW-0863">Zinc-finger</keyword>
<keyword evidence="11 15" id="KW-0131">Cell cycle</keyword>
<name>A0A6P7LPV7_BETSP</name>
<feature type="compositionally biased region" description="Acidic residues" evidence="16">
    <location>
        <begin position="653"/>
        <end position="665"/>
    </location>
</feature>
<dbReference type="Proteomes" id="UP000515150">
    <property type="component" value="Chromosome 22"/>
</dbReference>
<evidence type="ECO:0000256" key="8">
    <source>
        <dbReference type="ARBA" id="ARBA00023125"/>
    </source>
</evidence>
<feature type="compositionally biased region" description="Polar residues" evidence="16">
    <location>
        <begin position="733"/>
        <end position="750"/>
    </location>
</feature>
<accession>A0A6P7LPV7</accession>
<evidence type="ECO:0000313" key="18">
    <source>
        <dbReference type="Proteomes" id="UP000515150"/>
    </source>
</evidence>
<evidence type="ECO:0000256" key="4">
    <source>
        <dbReference type="ARBA" id="ARBA00022771"/>
    </source>
</evidence>
<feature type="compositionally biased region" description="Low complexity" evidence="16">
    <location>
        <begin position="809"/>
        <end position="819"/>
    </location>
</feature>
<keyword evidence="5" id="KW-0862">Zinc</keyword>
<dbReference type="OrthoDB" id="6496718at2759"/>
<proteinExistence type="inferred from homology"/>
<evidence type="ECO:0000256" key="13">
    <source>
        <dbReference type="ARBA" id="ARBA00048018"/>
    </source>
</evidence>
<evidence type="ECO:0000259" key="17">
    <source>
        <dbReference type="PROSITE" id="PS50950"/>
    </source>
</evidence>
<keyword evidence="10 15" id="KW-0539">Nucleus</keyword>
<evidence type="ECO:0000256" key="6">
    <source>
        <dbReference type="ARBA" id="ARBA00023015"/>
    </source>
</evidence>
<dbReference type="PANTHER" id="PTHR46600:SF1">
    <property type="entry name" value="THAP DOMAIN-CONTAINING PROTEIN 1"/>
    <property type="match status" value="1"/>
</dbReference>
<dbReference type="RefSeq" id="XP_028996034.1">
    <property type="nucleotide sequence ID" value="XM_029140201.3"/>
</dbReference>
<feature type="region of interest" description="Disordered" evidence="16">
    <location>
        <begin position="733"/>
        <end position="844"/>
    </location>
</feature>
<comment type="function">
    <text evidence="15">DNA-binding transcription regulator that regulates endothelial cell proliferation and G1/S cell-cycle progression. Specifically binds the 5'-[AT]NTNN[GT]GGCA[AGT]-3' core DNA sequence and acts by modulating expression of pRB-E2F cell-cycle target genes.</text>
</comment>
<evidence type="ECO:0000256" key="5">
    <source>
        <dbReference type="ARBA" id="ARBA00022833"/>
    </source>
</evidence>
<feature type="compositionally biased region" description="Basic and acidic residues" evidence="16">
    <location>
        <begin position="640"/>
        <end position="652"/>
    </location>
</feature>
<dbReference type="InParanoid" id="A0A6P7LPV7"/>
<evidence type="ECO:0000256" key="16">
    <source>
        <dbReference type="SAM" id="MobiDB-lite"/>
    </source>
</evidence>
<keyword evidence="7 15" id="KW-0175">Coiled coil</keyword>
<organism evidence="18 19">
    <name type="scientific">Betta splendens</name>
    <name type="common">Siamese fighting fish</name>
    <dbReference type="NCBI Taxonomy" id="158456"/>
    <lineage>
        <taxon>Eukaryota</taxon>
        <taxon>Metazoa</taxon>
        <taxon>Chordata</taxon>
        <taxon>Craniata</taxon>
        <taxon>Vertebrata</taxon>
        <taxon>Euteleostomi</taxon>
        <taxon>Actinopterygii</taxon>
        <taxon>Neopterygii</taxon>
        <taxon>Teleostei</taxon>
        <taxon>Neoteleostei</taxon>
        <taxon>Acanthomorphata</taxon>
        <taxon>Anabantaria</taxon>
        <taxon>Anabantiformes</taxon>
        <taxon>Anabantoidei</taxon>
        <taxon>Osphronemidae</taxon>
        <taxon>Betta</taxon>
    </lineage>
</organism>
<feature type="region of interest" description="Disordered" evidence="16">
    <location>
        <begin position="635"/>
        <end position="691"/>
    </location>
</feature>
<evidence type="ECO:0000256" key="15">
    <source>
        <dbReference type="RuleBase" id="RU369073"/>
    </source>
</evidence>
<sequence length="1043" mass="118166">MGRKATFDFIDKVELFLRTGTFPADATKNSKKVIRASSKRFSYKDGCLWRHYRGRLLRVVRSDEEVREILTRYHDNNNHAGQGRTVKEIMMMYYWAGVTPAVKKWIKECSLCHNRTRPETQEAPIQCCLVYNCEANSFVCPEISFHRFPKDTELRRKWLLLAQRDEGSLRFNSYVCSKHFEPSCFTQNEGEQLTLSPDAVPTVYTVVVKGDEVLIPSEDDILDSNTLEELLFACDTEAINPSESAIDLPETSVELQEHQYCLTAPNPYSRAMQTTRTDKERRISIDPSFGIYNQIARYLSHRAIPLLSKKNRSSFVRRARCYSLIDGVLMYSRVSPPVRVPRNREEVNSILQQFHDNQGHIGQGVCQREITKHFYWRNMTRDLSSWIASCQTCLNRNKRKWLRCSVYCCTNCCGPVERGLGLTFHKFPLHNSSLLAQWLKAVGRANWHPRLRSSVCSAHFTEDCFDRSGDKVSIYPGAVPTLLLPRETAAENRGPTESAVGEEAYFAKFDAVELYLRRRIYPPGLNYVEKNTFRRFCKNFNIKDDELHFVKRNRVSLVLRSREQIEVVLTEYHNELNHLDVKKCLRLLSERFFWKAMRRDVVQWINNCSQCNKKKLNQPKKQTEPRGSESLLQALGSTQTHDEDSDSGKDETSYNDDDDGGDADEGNVSCGNAEAQPAARQENTSSPLSPLPVMSIINFQSSTPDTGPVLVQNMNHPQSEVAHETNILDVQPDSQHSQTELQEQTPPHQNETCRSEGSARTHHCIPGRTTQATKQPPPAELIAKPPQCTSEPPQPPTSGLKAQSKCRTSSQSQSSQRVQRVLKRKRAPEESPSPKRSSGLEPVVAPSSKPWPVFTISHSTQPHVAKSTPEAHSKAPVHGSKKGARAVIQQCSQAKVKIRPALNEADAQWAEIQTGMVVYVCFFDGATEDVAYEMANCLMTTRIFRKSTRQAVSILELPGSVLFIPQDSLVWEPAPKKKVQYKGMCEPWWGAQLFSTLVSTCIDLMSDSAKCKTAGAKVEQGVYGQKQEIVFSSVEPLTLLLEF</sequence>
<keyword evidence="3" id="KW-0479">Metal-binding</keyword>
<dbReference type="Pfam" id="PF05485">
    <property type="entry name" value="THAP"/>
    <property type="match status" value="2"/>
</dbReference>
<dbReference type="GO" id="GO:0001935">
    <property type="term" value="P:endothelial cell proliferation"/>
    <property type="evidence" value="ECO:0007669"/>
    <property type="project" value="UniProtKB-UniRule"/>
</dbReference>
<dbReference type="SUPFAM" id="SSF69500">
    <property type="entry name" value="DTD-like"/>
    <property type="match status" value="1"/>
</dbReference>
<dbReference type="GeneID" id="114849111"/>
<evidence type="ECO:0000256" key="14">
    <source>
        <dbReference type="PROSITE-ProRule" id="PRU00309"/>
    </source>
</evidence>
<dbReference type="GO" id="GO:0008270">
    <property type="term" value="F:zinc ion binding"/>
    <property type="evidence" value="ECO:0007669"/>
    <property type="project" value="UniProtKB-KW"/>
</dbReference>
<dbReference type="InterPro" id="IPR026516">
    <property type="entry name" value="THAP1/10"/>
</dbReference>
<keyword evidence="9 15" id="KW-0804">Transcription</keyword>
<dbReference type="GO" id="GO:0003700">
    <property type="term" value="F:DNA-binding transcription factor activity"/>
    <property type="evidence" value="ECO:0007669"/>
    <property type="project" value="UniProtKB-UniRule"/>
</dbReference>
<comment type="catalytic activity">
    <reaction evidence="13">
        <text>a D-aminoacyl-tRNA + H2O = a tRNA + a D-alpha-amino acid + H(+)</text>
        <dbReference type="Rhea" id="RHEA:13953"/>
        <dbReference type="Rhea" id="RHEA-COMP:10123"/>
        <dbReference type="Rhea" id="RHEA-COMP:10124"/>
        <dbReference type="ChEBI" id="CHEBI:15377"/>
        <dbReference type="ChEBI" id="CHEBI:15378"/>
        <dbReference type="ChEBI" id="CHEBI:59871"/>
        <dbReference type="ChEBI" id="CHEBI:78442"/>
        <dbReference type="ChEBI" id="CHEBI:79333"/>
        <dbReference type="EC" id="3.1.1.96"/>
    </reaction>
</comment>
<dbReference type="SMART" id="SM00980">
    <property type="entry name" value="THAP"/>
    <property type="match status" value="2"/>
</dbReference>
<dbReference type="PANTHER" id="PTHR46600">
    <property type="entry name" value="THAP DOMAIN-CONTAINING"/>
    <property type="match status" value="1"/>
</dbReference>
<dbReference type="KEGG" id="bspl:114849111"/>
<comment type="catalytic activity">
    <reaction evidence="12">
        <text>glycyl-tRNA(Ala) + H2O = tRNA(Ala) + glycine + H(+)</text>
        <dbReference type="Rhea" id="RHEA:53744"/>
        <dbReference type="Rhea" id="RHEA-COMP:9657"/>
        <dbReference type="Rhea" id="RHEA-COMP:13640"/>
        <dbReference type="ChEBI" id="CHEBI:15377"/>
        <dbReference type="ChEBI" id="CHEBI:15378"/>
        <dbReference type="ChEBI" id="CHEBI:57305"/>
        <dbReference type="ChEBI" id="CHEBI:78442"/>
        <dbReference type="ChEBI" id="CHEBI:78522"/>
        <dbReference type="EC" id="3.1.1.96"/>
    </reaction>
</comment>
<gene>
    <name evidence="19" type="primary">LOC114849111</name>
</gene>
<dbReference type="SMART" id="SM00692">
    <property type="entry name" value="DM3"/>
    <property type="match status" value="2"/>
</dbReference>
<evidence type="ECO:0000256" key="1">
    <source>
        <dbReference type="ARBA" id="ARBA00004642"/>
    </source>
</evidence>
<dbReference type="GO" id="GO:0051499">
    <property type="term" value="F:D-aminoacyl-tRNA deacylase activity"/>
    <property type="evidence" value="ECO:0007669"/>
    <property type="project" value="UniProtKB-EC"/>
</dbReference>
<dbReference type="InterPro" id="IPR003732">
    <property type="entry name" value="Daa-tRNA_deacyls_DTD"/>
</dbReference>
<dbReference type="Pfam" id="PF17921">
    <property type="entry name" value="Integrase_H2C2"/>
    <property type="match status" value="3"/>
</dbReference>
<dbReference type="InterPro" id="IPR006612">
    <property type="entry name" value="THAP_Znf"/>
</dbReference>
<feature type="domain" description="THAP-type" evidence="17">
    <location>
        <begin position="123"/>
        <end position="204"/>
    </location>
</feature>
<dbReference type="InterPro" id="IPR038441">
    <property type="entry name" value="THAP_Znf_sf"/>
</dbReference>
<evidence type="ECO:0000256" key="7">
    <source>
        <dbReference type="ARBA" id="ARBA00023054"/>
    </source>
</evidence>
<reference evidence="19" key="1">
    <citation type="submission" date="2025-08" db="UniProtKB">
        <authorList>
            <consortium name="RefSeq"/>
        </authorList>
    </citation>
    <scope>IDENTIFICATION</scope>
</reference>
<evidence type="ECO:0000313" key="19">
    <source>
        <dbReference type="RefSeq" id="XP_028996034.1"/>
    </source>
</evidence>
<dbReference type="InterPro" id="IPR041588">
    <property type="entry name" value="Integrase_H2C2"/>
</dbReference>
<evidence type="ECO:0000256" key="2">
    <source>
        <dbReference type="ARBA" id="ARBA00006177"/>
    </source>
</evidence>
<dbReference type="InterPro" id="IPR023509">
    <property type="entry name" value="DTD-like_sf"/>
</dbReference>
<evidence type="ECO:0000256" key="11">
    <source>
        <dbReference type="ARBA" id="ARBA00023306"/>
    </source>
</evidence>
<dbReference type="GO" id="GO:0005737">
    <property type="term" value="C:cytoplasm"/>
    <property type="evidence" value="ECO:0007669"/>
    <property type="project" value="InterPro"/>
</dbReference>
<comment type="similarity">
    <text evidence="2 15">Belongs to the THAP1 family.</text>
</comment>
<evidence type="ECO:0000256" key="12">
    <source>
        <dbReference type="ARBA" id="ARBA00047676"/>
    </source>
</evidence>
<protein>
    <recommendedName>
        <fullName evidence="15">THAP domain-containing protein 1</fullName>
    </recommendedName>
</protein>
<evidence type="ECO:0000256" key="10">
    <source>
        <dbReference type="ARBA" id="ARBA00023242"/>
    </source>
</evidence>